<accession>A0A7C3MJ66</accession>
<dbReference type="EMBL" id="DTIN01000015">
    <property type="protein sequence ID" value="HFX13614.1"/>
    <property type="molecule type" value="Genomic_DNA"/>
</dbReference>
<dbReference type="AlphaFoldDB" id="A0A7C3MJ66"/>
<comment type="similarity">
    <text evidence="1">Belongs to the nitroreductase family.</text>
</comment>
<dbReference type="PANTHER" id="PTHR43673:SF10">
    <property type="entry name" value="NADH DEHYDROGENASE_NAD(P)H NITROREDUCTASE XCC3605-RELATED"/>
    <property type="match status" value="1"/>
</dbReference>
<keyword evidence="2" id="KW-0560">Oxidoreductase</keyword>
<dbReference type="PANTHER" id="PTHR43673">
    <property type="entry name" value="NAD(P)H NITROREDUCTASE YDGI-RELATED"/>
    <property type="match status" value="1"/>
</dbReference>
<dbReference type="CDD" id="cd02139">
    <property type="entry name" value="nitroreductase"/>
    <property type="match status" value="1"/>
</dbReference>
<dbReference type="InterPro" id="IPR000415">
    <property type="entry name" value="Nitroreductase-like"/>
</dbReference>
<evidence type="ECO:0000256" key="1">
    <source>
        <dbReference type="ARBA" id="ARBA00007118"/>
    </source>
</evidence>
<evidence type="ECO:0000313" key="4">
    <source>
        <dbReference type="EMBL" id="HFX13614.1"/>
    </source>
</evidence>
<sequence>MDVFEAINKRRSIRDYLDKDIEEEKLLRIMEAARHAPSARNRQEWRFIIVRDKNLKERLVKEASPHQPFMLKASIIIVAYVLDKDYVMRCGIPAHYIDVAIALTHIHLQAVEEGLGTCWIGSFYQDKVKEVLNLPKEAEVIQLMTLGYPAEDPPKKPRLPLDEIIQVY</sequence>
<organism evidence="4">
    <name type="scientific">Dictyoglomus thermophilum</name>
    <dbReference type="NCBI Taxonomy" id="14"/>
    <lineage>
        <taxon>Bacteria</taxon>
        <taxon>Pseudomonadati</taxon>
        <taxon>Dictyoglomota</taxon>
        <taxon>Dictyoglomia</taxon>
        <taxon>Dictyoglomales</taxon>
        <taxon>Dictyoglomaceae</taxon>
        <taxon>Dictyoglomus</taxon>
    </lineage>
</organism>
<gene>
    <name evidence="4" type="ORF">ENW00_05575</name>
</gene>
<dbReference type="InterPro" id="IPR029479">
    <property type="entry name" value="Nitroreductase"/>
</dbReference>
<proteinExistence type="inferred from homology"/>
<reference evidence="4" key="1">
    <citation type="journal article" date="2020" name="mSystems">
        <title>Genome- and Community-Level Interaction Insights into Carbon Utilization and Element Cycling Functions of Hydrothermarchaeota in Hydrothermal Sediment.</title>
        <authorList>
            <person name="Zhou Z."/>
            <person name="Liu Y."/>
            <person name="Xu W."/>
            <person name="Pan J."/>
            <person name="Luo Z.H."/>
            <person name="Li M."/>
        </authorList>
    </citation>
    <scope>NUCLEOTIDE SEQUENCE [LARGE SCALE GENOMIC DNA]</scope>
    <source>
        <strain evidence="4">SpSt-81</strain>
    </source>
</reference>
<comment type="caution">
    <text evidence="4">The sequence shown here is derived from an EMBL/GenBank/DDBJ whole genome shotgun (WGS) entry which is preliminary data.</text>
</comment>
<dbReference type="GO" id="GO:0016491">
    <property type="term" value="F:oxidoreductase activity"/>
    <property type="evidence" value="ECO:0007669"/>
    <property type="project" value="UniProtKB-KW"/>
</dbReference>
<dbReference type="Gene3D" id="3.40.109.10">
    <property type="entry name" value="NADH Oxidase"/>
    <property type="match status" value="1"/>
</dbReference>
<dbReference type="Pfam" id="PF00881">
    <property type="entry name" value="Nitroreductase"/>
    <property type="match status" value="2"/>
</dbReference>
<evidence type="ECO:0000256" key="2">
    <source>
        <dbReference type="ARBA" id="ARBA00023002"/>
    </source>
</evidence>
<feature type="domain" description="Nitroreductase" evidence="3">
    <location>
        <begin position="7"/>
        <end position="63"/>
    </location>
</feature>
<evidence type="ECO:0000259" key="3">
    <source>
        <dbReference type="Pfam" id="PF00881"/>
    </source>
</evidence>
<dbReference type="SUPFAM" id="SSF55469">
    <property type="entry name" value="FMN-dependent nitroreductase-like"/>
    <property type="match status" value="1"/>
</dbReference>
<name>A0A7C3MJ66_DICTH</name>
<protein>
    <submittedName>
        <fullName evidence="4">Nitroreductase</fullName>
    </submittedName>
</protein>
<feature type="domain" description="Nitroreductase" evidence="3">
    <location>
        <begin position="66"/>
        <end position="148"/>
    </location>
</feature>